<evidence type="ECO:0000313" key="1">
    <source>
        <dbReference type="EMBL" id="KAG5629892.1"/>
    </source>
</evidence>
<gene>
    <name evidence="1" type="ORF">H5410_001609</name>
</gene>
<protein>
    <submittedName>
        <fullName evidence="1">Uncharacterized protein</fullName>
    </submittedName>
</protein>
<dbReference type="AlphaFoldDB" id="A0A9J6AZM8"/>
<evidence type="ECO:0000313" key="2">
    <source>
        <dbReference type="Proteomes" id="UP000824120"/>
    </source>
</evidence>
<name>A0A9J6AZM8_SOLCO</name>
<sequence length="75" mass="8796">MDVELEHNCYENEKAQKKTLVCNLRDSSPLYCWDANKTRLIWVLLVRLLKMCMYGEDSATDNCSITIIKRINIDI</sequence>
<organism evidence="1 2">
    <name type="scientific">Solanum commersonii</name>
    <name type="common">Commerson's wild potato</name>
    <name type="synonym">Commerson's nightshade</name>
    <dbReference type="NCBI Taxonomy" id="4109"/>
    <lineage>
        <taxon>Eukaryota</taxon>
        <taxon>Viridiplantae</taxon>
        <taxon>Streptophyta</taxon>
        <taxon>Embryophyta</taxon>
        <taxon>Tracheophyta</taxon>
        <taxon>Spermatophyta</taxon>
        <taxon>Magnoliopsida</taxon>
        <taxon>eudicotyledons</taxon>
        <taxon>Gunneridae</taxon>
        <taxon>Pentapetalae</taxon>
        <taxon>asterids</taxon>
        <taxon>lamiids</taxon>
        <taxon>Solanales</taxon>
        <taxon>Solanaceae</taxon>
        <taxon>Solanoideae</taxon>
        <taxon>Solaneae</taxon>
        <taxon>Solanum</taxon>
    </lineage>
</organism>
<accession>A0A9J6AZM8</accession>
<keyword evidence="2" id="KW-1185">Reference proteome</keyword>
<dbReference type="Proteomes" id="UP000824120">
    <property type="component" value="Chromosome 1"/>
</dbReference>
<comment type="caution">
    <text evidence="1">The sequence shown here is derived from an EMBL/GenBank/DDBJ whole genome shotgun (WGS) entry which is preliminary data.</text>
</comment>
<proteinExistence type="predicted"/>
<reference evidence="1 2" key="1">
    <citation type="submission" date="2020-09" db="EMBL/GenBank/DDBJ databases">
        <title>De no assembly of potato wild relative species, Solanum commersonii.</title>
        <authorList>
            <person name="Cho K."/>
        </authorList>
    </citation>
    <scope>NUCLEOTIDE SEQUENCE [LARGE SCALE GENOMIC DNA]</scope>
    <source>
        <strain evidence="1">LZ3.2</strain>
        <tissue evidence="1">Leaf</tissue>
    </source>
</reference>
<dbReference type="EMBL" id="JACXVP010000001">
    <property type="protein sequence ID" value="KAG5629892.1"/>
    <property type="molecule type" value="Genomic_DNA"/>
</dbReference>